<evidence type="ECO:0000256" key="1">
    <source>
        <dbReference type="SAM" id="Coils"/>
    </source>
</evidence>
<organism evidence="2">
    <name type="scientific">viral metagenome</name>
    <dbReference type="NCBI Taxonomy" id="1070528"/>
    <lineage>
        <taxon>unclassified sequences</taxon>
        <taxon>metagenomes</taxon>
        <taxon>organismal metagenomes</taxon>
    </lineage>
</organism>
<feature type="coiled-coil region" evidence="1">
    <location>
        <begin position="264"/>
        <end position="321"/>
    </location>
</feature>
<keyword evidence="1" id="KW-0175">Coiled coil</keyword>
<sequence length="680" mass="79191">MIKSILEPEKINYKSSYGIDEEDIDYDANIYDYKFNNISVEIALGKIKYTNSQHGVLFCSIYLIVNDSPVSKIGIFEISENDILSDISEDGLELEKGNILIFATEKYINKMISKEEKKSPIEINEEIQDIESVVDITEVDDVMKLDINEKMTAETEKSMKILDEGIFVKNENKEVPSLLPDETQLESDELVSEYKESSDNKWIETFMQNNKYSVIDNEGGGDCFFAVIRDAYRQIGKDTTVKKLRALLSKEVTNEQFNEYKTLYTNFSAEYESIETEMNAIKRKTAEIKRRIINITDKDEHKKLIENATELSNRYKQLSEDRLITKNLLNEFLYMQDIDSIEQLQEYIMKSKYWADEWAISTLERVLNIKMIIFDEKSYTNDDNDGVMTCGPNNSTKDSFVPDHYIMTSYNGEHYTLITYKDKHIFKFREIPFNIKNMIVNKCLERNSGIYYLIDDFKNYKTKIGLDANYGEPLQDDDSYLNKNLYDNDVAFMFHSVSNSQPKSGTGAGEKIAKDKILDYKKLNTKKKTDVLFNWRRKLDDSWGAPFTVDDHRWNTVIHFILGSQYKKGFPDFYQQFSLDSESEISTNLDMAIAAAGKTGKYKNEVLRPENVTVDADYYNMGQNSKVDQERYKAVLAKFTQNQDLKRVLMETKRAKLIHFIRRDDPNMDMILMKIRNEIA</sequence>
<reference evidence="2" key="1">
    <citation type="journal article" date="2020" name="Nature">
        <title>Giant virus diversity and host interactions through global metagenomics.</title>
        <authorList>
            <person name="Schulz F."/>
            <person name="Roux S."/>
            <person name="Paez-Espino D."/>
            <person name="Jungbluth S."/>
            <person name="Walsh D.A."/>
            <person name="Denef V.J."/>
            <person name="McMahon K.D."/>
            <person name="Konstantinidis K.T."/>
            <person name="Eloe-Fadrosh E.A."/>
            <person name="Kyrpides N.C."/>
            <person name="Woyke T."/>
        </authorList>
    </citation>
    <scope>NUCLEOTIDE SEQUENCE</scope>
    <source>
        <strain evidence="2">GVMAG-M-3300025699-48</strain>
    </source>
</reference>
<protein>
    <recommendedName>
        <fullName evidence="3">OTU domain-containing protein</fullName>
    </recommendedName>
</protein>
<dbReference type="EMBL" id="MN740306">
    <property type="protein sequence ID" value="QHT99180.1"/>
    <property type="molecule type" value="Genomic_DNA"/>
</dbReference>
<evidence type="ECO:0000313" key="2">
    <source>
        <dbReference type="EMBL" id="QHT99180.1"/>
    </source>
</evidence>
<dbReference type="Gene3D" id="3.90.70.80">
    <property type="match status" value="1"/>
</dbReference>
<dbReference type="SUPFAM" id="SSF143990">
    <property type="entry name" value="YbiA-like"/>
    <property type="match status" value="1"/>
</dbReference>
<name>A0A6C0J326_9ZZZZ</name>
<evidence type="ECO:0008006" key="3">
    <source>
        <dbReference type="Google" id="ProtNLM"/>
    </source>
</evidence>
<dbReference type="AlphaFoldDB" id="A0A6C0J326"/>
<accession>A0A6C0J326</accession>
<dbReference type="Gene3D" id="1.10.357.40">
    <property type="entry name" value="YbiA-like"/>
    <property type="match status" value="1"/>
</dbReference>
<proteinExistence type="predicted"/>
<dbReference type="InterPro" id="IPR037238">
    <property type="entry name" value="YbiA-like_sf"/>
</dbReference>